<evidence type="ECO:0000313" key="7">
    <source>
        <dbReference type="Proteomes" id="UP000321058"/>
    </source>
</evidence>
<dbReference type="PANTHER" id="PTHR43333">
    <property type="entry name" value="2-HACID_DH_C DOMAIN-CONTAINING PROTEIN"/>
    <property type="match status" value="1"/>
</dbReference>
<keyword evidence="1 3" id="KW-0560">Oxidoreductase</keyword>
<feature type="domain" description="D-isomer specific 2-hydroxyacid dehydrogenase NAD-binding" evidence="5">
    <location>
        <begin position="109"/>
        <end position="289"/>
    </location>
</feature>
<reference evidence="6 7" key="1">
    <citation type="submission" date="2019-07" db="EMBL/GenBank/DDBJ databases">
        <title>Whole genome shotgun sequence of Reyranella soli NBRC 108950.</title>
        <authorList>
            <person name="Hosoyama A."/>
            <person name="Uohara A."/>
            <person name="Ohji S."/>
            <person name="Ichikawa N."/>
        </authorList>
    </citation>
    <scope>NUCLEOTIDE SEQUENCE [LARGE SCALE GENOMIC DNA]</scope>
    <source>
        <strain evidence="6 7">NBRC 108950</strain>
    </source>
</reference>
<sequence>MFPSKDNLTICFAHAAYQMQARFEQRKTGIKSFQVWAYDDLVKRIAEADIVVASGMWKNDLIPHASKLKFIQSISSGMDQYSKEQLGAKGVRLASAAGVNAKAVAEHAIALILAIFRRLPEARDNQHKKMWRGMIGDLGQREDELGGKTLLVVGMGRIGSHLALLAKAFGMKVIGIRRDPSQGENGADSIYGMGDLVKLVPQADIVALTCALTPETTGLMSAAAFKAMKSASVFVNVARGKVADEAALIDTMKNNRIWAAAIDVTAEEPLPAASPLWTLPNVFVTPHTAGETRAYEDNVIDILVENLDRLWRDEKASLRNQVL</sequence>
<evidence type="ECO:0000256" key="1">
    <source>
        <dbReference type="ARBA" id="ARBA00023002"/>
    </source>
</evidence>
<organism evidence="6 7">
    <name type="scientific">Reyranella soli</name>
    <dbReference type="NCBI Taxonomy" id="1230389"/>
    <lineage>
        <taxon>Bacteria</taxon>
        <taxon>Pseudomonadati</taxon>
        <taxon>Pseudomonadota</taxon>
        <taxon>Alphaproteobacteria</taxon>
        <taxon>Hyphomicrobiales</taxon>
        <taxon>Reyranellaceae</taxon>
        <taxon>Reyranella</taxon>
    </lineage>
</organism>
<keyword evidence="7" id="KW-1185">Reference proteome</keyword>
<comment type="similarity">
    <text evidence="3">Belongs to the D-isomer specific 2-hydroxyacid dehydrogenase family.</text>
</comment>
<evidence type="ECO:0000259" key="4">
    <source>
        <dbReference type="Pfam" id="PF00389"/>
    </source>
</evidence>
<dbReference type="AlphaFoldDB" id="A0A512NM75"/>
<dbReference type="InterPro" id="IPR036291">
    <property type="entry name" value="NAD(P)-bd_dom_sf"/>
</dbReference>
<dbReference type="PANTHER" id="PTHR43333:SF1">
    <property type="entry name" value="D-ISOMER SPECIFIC 2-HYDROXYACID DEHYDROGENASE NAD-BINDING DOMAIN-CONTAINING PROTEIN"/>
    <property type="match status" value="1"/>
</dbReference>
<dbReference type="CDD" id="cd05300">
    <property type="entry name" value="2-Hacid_dh_1"/>
    <property type="match status" value="1"/>
</dbReference>
<evidence type="ECO:0000256" key="2">
    <source>
        <dbReference type="ARBA" id="ARBA00023027"/>
    </source>
</evidence>
<keyword evidence="2" id="KW-0520">NAD</keyword>
<dbReference type="InterPro" id="IPR006140">
    <property type="entry name" value="D-isomer_DH_NAD-bd"/>
</dbReference>
<dbReference type="Gene3D" id="3.40.50.720">
    <property type="entry name" value="NAD(P)-binding Rossmann-like Domain"/>
    <property type="match status" value="2"/>
</dbReference>
<dbReference type="GO" id="GO:0051287">
    <property type="term" value="F:NAD binding"/>
    <property type="evidence" value="ECO:0007669"/>
    <property type="project" value="InterPro"/>
</dbReference>
<dbReference type="SUPFAM" id="SSF51735">
    <property type="entry name" value="NAD(P)-binding Rossmann-fold domains"/>
    <property type="match status" value="1"/>
</dbReference>
<dbReference type="Pfam" id="PF02826">
    <property type="entry name" value="2-Hacid_dh_C"/>
    <property type="match status" value="1"/>
</dbReference>
<evidence type="ECO:0000259" key="5">
    <source>
        <dbReference type="Pfam" id="PF02826"/>
    </source>
</evidence>
<evidence type="ECO:0000256" key="3">
    <source>
        <dbReference type="RuleBase" id="RU003719"/>
    </source>
</evidence>
<dbReference type="EMBL" id="BKAJ01000149">
    <property type="protein sequence ID" value="GEP60058.1"/>
    <property type="molecule type" value="Genomic_DNA"/>
</dbReference>
<name>A0A512NM75_9HYPH</name>
<dbReference type="RefSeq" id="WP_147155430.1">
    <property type="nucleotide sequence ID" value="NZ_BKAJ01000149.1"/>
</dbReference>
<dbReference type="OrthoDB" id="9793626at2"/>
<dbReference type="InterPro" id="IPR006139">
    <property type="entry name" value="D-isomer_2_OHA_DH_cat_dom"/>
</dbReference>
<protein>
    <submittedName>
        <fullName evidence="6">3-phosphoglycerate dehydrogenase</fullName>
    </submittedName>
</protein>
<dbReference type="GO" id="GO:0016616">
    <property type="term" value="F:oxidoreductase activity, acting on the CH-OH group of donors, NAD or NADP as acceptor"/>
    <property type="evidence" value="ECO:0007669"/>
    <property type="project" value="InterPro"/>
</dbReference>
<gene>
    <name evidence="6" type="ORF">RSO01_72240</name>
</gene>
<dbReference type="SUPFAM" id="SSF52283">
    <property type="entry name" value="Formate/glycerate dehydrogenase catalytic domain-like"/>
    <property type="match status" value="1"/>
</dbReference>
<comment type="caution">
    <text evidence="6">The sequence shown here is derived from an EMBL/GenBank/DDBJ whole genome shotgun (WGS) entry which is preliminary data.</text>
</comment>
<feature type="domain" description="D-isomer specific 2-hydroxyacid dehydrogenase catalytic" evidence="4">
    <location>
        <begin position="37"/>
        <end position="310"/>
    </location>
</feature>
<evidence type="ECO:0000313" key="6">
    <source>
        <dbReference type="EMBL" id="GEP60058.1"/>
    </source>
</evidence>
<proteinExistence type="inferred from homology"/>
<dbReference type="Pfam" id="PF00389">
    <property type="entry name" value="2-Hacid_dh"/>
    <property type="match status" value="1"/>
</dbReference>
<accession>A0A512NM75</accession>
<dbReference type="Proteomes" id="UP000321058">
    <property type="component" value="Unassembled WGS sequence"/>
</dbReference>